<dbReference type="InterPro" id="IPR012349">
    <property type="entry name" value="Split_barrel_FMN-bd"/>
</dbReference>
<accession>A0ABU1Z646</accession>
<name>A0ABU1Z646_9BURK</name>
<gene>
    <name evidence="1" type="ORF">J2X16_001431</name>
</gene>
<dbReference type="EMBL" id="JAVDXQ010000002">
    <property type="protein sequence ID" value="MDR7296092.1"/>
    <property type="molecule type" value="Genomic_DNA"/>
</dbReference>
<dbReference type="Proteomes" id="UP001180536">
    <property type="component" value="Unassembled WGS sequence"/>
</dbReference>
<organism evidence="1 2">
    <name type="scientific">Pelomonas aquatica</name>
    <dbReference type="NCBI Taxonomy" id="431058"/>
    <lineage>
        <taxon>Bacteria</taxon>
        <taxon>Pseudomonadati</taxon>
        <taxon>Pseudomonadota</taxon>
        <taxon>Betaproteobacteria</taxon>
        <taxon>Burkholderiales</taxon>
        <taxon>Sphaerotilaceae</taxon>
        <taxon>Roseateles</taxon>
    </lineage>
</organism>
<proteinExistence type="predicted"/>
<dbReference type="Gene3D" id="2.30.110.10">
    <property type="entry name" value="Electron Transport, Fmn-binding Protein, Chain A"/>
    <property type="match status" value="1"/>
</dbReference>
<sequence length="160" mass="17153">MARLPDAWIAHLQEGVTLRVGSCTPEGQPELHFAHGAWALPDGRLEVLVRSLQGAELLAAIRATGRVAVCAGRPSNYHVLHVKGIDAEVLPASAEQAPKLAHCLEAWLRQIEMFGADRRQVMAVLGELTPAQLSCVRFTPLAAWDQTPGPGAGQAIDLMP</sequence>
<evidence type="ECO:0000313" key="2">
    <source>
        <dbReference type="Proteomes" id="UP001180536"/>
    </source>
</evidence>
<evidence type="ECO:0000313" key="1">
    <source>
        <dbReference type="EMBL" id="MDR7296092.1"/>
    </source>
</evidence>
<reference evidence="1 2" key="1">
    <citation type="submission" date="2023-07" db="EMBL/GenBank/DDBJ databases">
        <title>Sorghum-associated microbial communities from plants grown in Nebraska, USA.</title>
        <authorList>
            <person name="Schachtman D."/>
        </authorList>
    </citation>
    <scope>NUCLEOTIDE SEQUENCE [LARGE SCALE GENOMIC DNA]</scope>
    <source>
        <strain evidence="1 2">BE310</strain>
    </source>
</reference>
<comment type="caution">
    <text evidence="1">The sequence shown here is derived from an EMBL/GenBank/DDBJ whole genome shotgun (WGS) entry which is preliminary data.</text>
</comment>
<keyword evidence="2" id="KW-1185">Reference proteome</keyword>
<evidence type="ECO:0008006" key="3">
    <source>
        <dbReference type="Google" id="ProtNLM"/>
    </source>
</evidence>
<dbReference type="RefSeq" id="WP_310343211.1">
    <property type="nucleotide sequence ID" value="NZ_JAVDXQ010000002.1"/>
</dbReference>
<dbReference type="SUPFAM" id="SSF50475">
    <property type="entry name" value="FMN-binding split barrel"/>
    <property type="match status" value="1"/>
</dbReference>
<protein>
    <recommendedName>
        <fullName evidence="3">Pyridoxamine 5'-phosphate oxidase putative domain-containing protein</fullName>
    </recommendedName>
</protein>